<dbReference type="EMBL" id="JBHSHL010000028">
    <property type="protein sequence ID" value="MFC4804978.1"/>
    <property type="molecule type" value="Genomic_DNA"/>
</dbReference>
<evidence type="ECO:0000313" key="2">
    <source>
        <dbReference type="EMBL" id="MFC4804978.1"/>
    </source>
</evidence>
<comment type="function">
    <text evidence="1">Catalyzes the epimerization of the C3' and C5'positions of dTDP-6-deoxy-D-xylo-4-hexulose, forming dTDP-6-deoxy-L-lyxo-4-hexulose.</text>
</comment>
<dbReference type="NCBIfam" id="TIGR01221">
    <property type="entry name" value="rmlC"/>
    <property type="match status" value="1"/>
</dbReference>
<dbReference type="InterPro" id="IPR014710">
    <property type="entry name" value="RmlC-like_jellyroll"/>
</dbReference>
<comment type="pathway">
    <text evidence="1">Carbohydrate biosynthesis; dTDP-L-rhamnose biosynthesis.</text>
</comment>
<dbReference type="Gene3D" id="2.60.120.10">
    <property type="entry name" value="Jelly Rolls"/>
    <property type="match status" value="1"/>
</dbReference>
<dbReference type="CDD" id="cd00438">
    <property type="entry name" value="cupin_RmlC"/>
    <property type="match status" value="1"/>
</dbReference>
<reference evidence="3" key="1">
    <citation type="journal article" date="2019" name="Int. J. Syst. Evol. Microbiol.">
        <title>The Global Catalogue of Microorganisms (GCM) 10K type strain sequencing project: providing services to taxonomists for standard genome sequencing and annotation.</title>
        <authorList>
            <consortium name="The Broad Institute Genomics Platform"/>
            <consortium name="The Broad Institute Genome Sequencing Center for Infectious Disease"/>
            <person name="Wu L."/>
            <person name="Ma J."/>
        </authorList>
    </citation>
    <scope>NUCLEOTIDE SEQUENCE [LARGE SCALE GENOMIC DNA]</scope>
    <source>
        <strain evidence="3">CCUG 46385</strain>
    </source>
</reference>
<comment type="subunit">
    <text evidence="1">Homodimer.</text>
</comment>
<gene>
    <name evidence="2" type="primary">rfbC</name>
    <name evidence="2" type="ORF">ACFO4R_07770</name>
</gene>
<comment type="similarity">
    <text evidence="1">Belongs to the dTDP-4-dehydrorhamnose 3,5-epimerase family.</text>
</comment>
<dbReference type="Pfam" id="PF00908">
    <property type="entry name" value="dTDP_sugar_isom"/>
    <property type="match status" value="1"/>
</dbReference>
<dbReference type="SUPFAM" id="SSF51182">
    <property type="entry name" value="RmlC-like cupins"/>
    <property type="match status" value="1"/>
</dbReference>
<proteinExistence type="inferred from homology"/>
<dbReference type="GO" id="GO:0008830">
    <property type="term" value="F:dTDP-4-dehydrorhamnose 3,5-epimerase activity"/>
    <property type="evidence" value="ECO:0007669"/>
    <property type="project" value="UniProtKB-EC"/>
</dbReference>
<dbReference type="InterPro" id="IPR011051">
    <property type="entry name" value="RmlC_Cupin_sf"/>
</dbReference>
<accession>A0ABV9QM58</accession>
<organism evidence="2 3">
    <name type="scientific">Filifactor villosus</name>
    <dbReference type="NCBI Taxonomy" id="29374"/>
    <lineage>
        <taxon>Bacteria</taxon>
        <taxon>Bacillati</taxon>
        <taxon>Bacillota</taxon>
        <taxon>Clostridia</taxon>
        <taxon>Peptostreptococcales</taxon>
        <taxon>Filifactoraceae</taxon>
        <taxon>Filifactor</taxon>
    </lineage>
</organism>
<comment type="catalytic activity">
    <reaction evidence="1">
        <text>dTDP-4-dehydro-6-deoxy-alpha-D-glucose = dTDP-4-dehydro-beta-L-rhamnose</text>
        <dbReference type="Rhea" id="RHEA:16969"/>
        <dbReference type="ChEBI" id="CHEBI:57649"/>
        <dbReference type="ChEBI" id="CHEBI:62830"/>
        <dbReference type="EC" id="5.1.3.13"/>
    </reaction>
</comment>
<keyword evidence="3" id="KW-1185">Reference proteome</keyword>
<name>A0ABV9QM58_9FIRM</name>
<dbReference type="RefSeq" id="WP_379788510.1">
    <property type="nucleotide sequence ID" value="NZ_JBHSHL010000028.1"/>
</dbReference>
<comment type="caution">
    <text evidence="2">The sequence shown here is derived from an EMBL/GenBank/DDBJ whole genome shotgun (WGS) entry which is preliminary data.</text>
</comment>
<protein>
    <recommendedName>
        <fullName evidence="1">dTDP-4-dehydrorhamnose 3,5-epimerase</fullName>
        <ecNumber evidence="1">5.1.3.13</ecNumber>
    </recommendedName>
    <alternativeName>
        <fullName evidence="1">Thymidine diphospho-4-keto-rhamnose 3,5-epimerase</fullName>
    </alternativeName>
</protein>
<dbReference type="InterPro" id="IPR000888">
    <property type="entry name" value="RmlC-like"/>
</dbReference>
<evidence type="ECO:0000256" key="1">
    <source>
        <dbReference type="RuleBase" id="RU364069"/>
    </source>
</evidence>
<dbReference type="PANTHER" id="PTHR21047:SF2">
    <property type="entry name" value="THYMIDINE DIPHOSPHO-4-KETO-RHAMNOSE 3,5-EPIMERASE"/>
    <property type="match status" value="1"/>
</dbReference>
<dbReference type="EC" id="5.1.3.13" evidence="1"/>
<keyword evidence="1 2" id="KW-0413">Isomerase</keyword>
<dbReference type="PANTHER" id="PTHR21047">
    <property type="entry name" value="DTDP-6-DEOXY-D-GLUCOSE-3,5 EPIMERASE"/>
    <property type="match status" value="1"/>
</dbReference>
<dbReference type="Proteomes" id="UP001595916">
    <property type="component" value="Unassembled WGS sequence"/>
</dbReference>
<sequence>MKITELELEGVKILEPKYFEDYRGYYTESYSSRTLKEFGIDTVFVQDNHSYTIKKGTIRGIHFQNNPKPQIKLVRCVKGRVLDVVVDLRKDSPTFKRWISVELSEENRKQIWIPSGFGHGFLTLEDHCEIQYKVSEWYYPEYDRAIAWNDKEIGVDWGIEDPIVSEKDMKAPLLSNSDVNLNMEVNLK</sequence>
<evidence type="ECO:0000313" key="3">
    <source>
        <dbReference type="Proteomes" id="UP001595916"/>
    </source>
</evidence>